<dbReference type="PROSITE" id="PS01230">
    <property type="entry name" value="TRMA_1"/>
    <property type="match status" value="1"/>
</dbReference>
<dbReference type="RefSeq" id="WP_169298819.1">
    <property type="nucleotide sequence ID" value="NZ_JABBNI010000036.1"/>
</dbReference>
<feature type="active site" evidence="5">
    <location>
        <position position="408"/>
    </location>
</feature>
<feature type="domain" description="TRAM" evidence="6">
    <location>
        <begin position="1"/>
        <end position="58"/>
    </location>
</feature>
<feature type="binding site" evidence="4">
    <location>
        <position position="286"/>
    </location>
    <ligand>
        <name>S-adenosyl-L-methionine</name>
        <dbReference type="ChEBI" id="CHEBI:59789"/>
    </ligand>
</feature>
<dbReference type="Gene3D" id="2.40.50.140">
    <property type="entry name" value="Nucleic acid-binding proteins"/>
    <property type="match status" value="1"/>
</dbReference>
<evidence type="ECO:0000256" key="5">
    <source>
        <dbReference type="PROSITE-ProRule" id="PRU10015"/>
    </source>
</evidence>
<dbReference type="PANTHER" id="PTHR11061">
    <property type="entry name" value="RNA M5U METHYLTRANSFERASE"/>
    <property type="match status" value="1"/>
</dbReference>
<dbReference type="InterPro" id="IPR029063">
    <property type="entry name" value="SAM-dependent_MTases_sf"/>
</dbReference>
<evidence type="ECO:0000313" key="8">
    <source>
        <dbReference type="Proteomes" id="UP000537131"/>
    </source>
</evidence>
<dbReference type="PANTHER" id="PTHR11061:SF30">
    <property type="entry name" value="TRNA (URACIL(54)-C(5))-METHYLTRANSFERASE"/>
    <property type="match status" value="1"/>
</dbReference>
<dbReference type="EC" id="2.1.1.190" evidence="7"/>
<comment type="caution">
    <text evidence="7">The sequence shown here is derived from an EMBL/GenBank/DDBJ whole genome shotgun (WGS) entry which is preliminary data.</text>
</comment>
<feature type="binding site" evidence="4">
    <location>
        <position position="315"/>
    </location>
    <ligand>
        <name>S-adenosyl-L-methionine</name>
        <dbReference type="ChEBI" id="CHEBI:59789"/>
    </ligand>
</feature>
<keyword evidence="3 4" id="KW-0949">S-adenosyl-L-methionine</keyword>
<dbReference type="FunFam" id="3.40.50.150:FF:000009">
    <property type="entry name" value="23S rRNA (Uracil(1939)-C(5))-methyltransferase RlmD"/>
    <property type="match status" value="1"/>
</dbReference>
<dbReference type="Pfam" id="PF05958">
    <property type="entry name" value="tRNA_U5-meth_tr"/>
    <property type="match status" value="1"/>
</dbReference>
<sequence>MRKGKEYEFYIENTQFPGTGVAVQDDVKVLIKNGVPGQKVLARITKKRRDKAEAKILEVIENVDYAVEPICPHFNLCGGCTTQFLPYEKQLELKTQQVIDLFHNAGIEDYEFLGIEKSPEEFEYRNKMEFTFGDEEKGGELTLGMHIKGKSFGIVNVDNCKIVDEDFRKVLDTVISYFRKNPLPYYRVMRREGYLRNLVIRKGKNTGEVLINLVTTSQIDFNLEELKEILLNLNYVGELKGILHTINDSFSDTVQADEVEILYGRDYIIEELMGLKFKIAPESFFQTNSKGAEKLYGIVKEFLGDASSKVVFDLYCGTGTIGQIVAPNAKKVLGIELIEEAVKAANENSKLNGLNNCEFIAGDVAKVIKTVTEKPDLIILDPPRPGVHPVALDYVIKFNAPDIVYVSCNPKTLVTDLQVLIEAGYKVEKIKIMDMFPNTPHVETVVKLSK</sequence>
<keyword evidence="2 4" id="KW-0808">Transferase</keyword>
<dbReference type="InterPro" id="IPR002792">
    <property type="entry name" value="TRAM_dom"/>
</dbReference>
<accession>A0A7Y0EIR0</accession>
<gene>
    <name evidence="7" type="primary">rlmD</name>
    <name evidence="7" type="ORF">HBE96_16460</name>
</gene>
<dbReference type="NCBIfam" id="TIGR00479">
    <property type="entry name" value="rumA"/>
    <property type="match status" value="1"/>
</dbReference>
<proteinExistence type="inferred from homology"/>
<reference evidence="7 8" key="1">
    <citation type="submission" date="2020-04" db="EMBL/GenBank/DDBJ databases">
        <authorList>
            <person name="Doyle D.A."/>
        </authorList>
    </citation>
    <scope>NUCLEOTIDE SEQUENCE [LARGE SCALE GENOMIC DNA]</scope>
    <source>
        <strain evidence="7 8">P21</strain>
    </source>
</reference>
<dbReference type="EMBL" id="JABBNI010000036">
    <property type="protein sequence ID" value="NMM64220.1"/>
    <property type="molecule type" value="Genomic_DNA"/>
</dbReference>
<evidence type="ECO:0000256" key="3">
    <source>
        <dbReference type="ARBA" id="ARBA00022691"/>
    </source>
</evidence>
<dbReference type="SUPFAM" id="SSF50249">
    <property type="entry name" value="Nucleic acid-binding proteins"/>
    <property type="match status" value="1"/>
</dbReference>
<comment type="similarity">
    <text evidence="4">Belongs to the class I-like SAM-binding methyltransferase superfamily. RNA M5U methyltransferase family.</text>
</comment>
<feature type="binding site" evidence="4">
    <location>
        <position position="336"/>
    </location>
    <ligand>
        <name>S-adenosyl-L-methionine</name>
        <dbReference type="ChEBI" id="CHEBI:59789"/>
    </ligand>
</feature>
<dbReference type="GO" id="GO:0070475">
    <property type="term" value="P:rRNA base methylation"/>
    <property type="evidence" value="ECO:0007669"/>
    <property type="project" value="TreeGrafter"/>
</dbReference>
<dbReference type="Gene3D" id="2.40.50.1070">
    <property type="match status" value="1"/>
</dbReference>
<dbReference type="Proteomes" id="UP000537131">
    <property type="component" value="Unassembled WGS sequence"/>
</dbReference>
<evidence type="ECO:0000256" key="2">
    <source>
        <dbReference type="ARBA" id="ARBA00022679"/>
    </source>
</evidence>
<keyword evidence="8" id="KW-1185">Reference proteome</keyword>
<dbReference type="PROSITE" id="PS51687">
    <property type="entry name" value="SAM_MT_RNA_M5U"/>
    <property type="match status" value="1"/>
</dbReference>
<organism evidence="7 8">
    <name type="scientific">Clostridium muellerianum</name>
    <dbReference type="NCBI Taxonomy" id="2716538"/>
    <lineage>
        <taxon>Bacteria</taxon>
        <taxon>Bacillati</taxon>
        <taxon>Bacillota</taxon>
        <taxon>Clostridia</taxon>
        <taxon>Eubacteriales</taxon>
        <taxon>Clostridiaceae</taxon>
        <taxon>Clostridium</taxon>
    </lineage>
</organism>
<dbReference type="Gene3D" id="3.40.50.150">
    <property type="entry name" value="Vaccinia Virus protein VP39"/>
    <property type="match status" value="1"/>
</dbReference>
<protein>
    <submittedName>
        <fullName evidence="7">23S rRNA (Uracil(1939)-C(5))-methyltransferase RlmD</fullName>
        <ecNumber evidence="7">2.1.1.190</ecNumber>
    </submittedName>
</protein>
<dbReference type="PROSITE" id="PS50926">
    <property type="entry name" value="TRAM"/>
    <property type="match status" value="1"/>
</dbReference>
<evidence type="ECO:0000256" key="1">
    <source>
        <dbReference type="ARBA" id="ARBA00022603"/>
    </source>
</evidence>
<feature type="binding site" evidence="4">
    <location>
        <position position="381"/>
    </location>
    <ligand>
        <name>S-adenosyl-L-methionine</name>
        <dbReference type="ChEBI" id="CHEBI:59789"/>
    </ligand>
</feature>
<name>A0A7Y0EIR0_9CLOT</name>
<dbReference type="GO" id="GO:0070041">
    <property type="term" value="F:rRNA (uridine-C5-)-methyltransferase activity"/>
    <property type="evidence" value="ECO:0007669"/>
    <property type="project" value="TreeGrafter"/>
</dbReference>
<evidence type="ECO:0000313" key="7">
    <source>
        <dbReference type="EMBL" id="NMM64220.1"/>
    </source>
</evidence>
<dbReference type="CDD" id="cd02440">
    <property type="entry name" value="AdoMet_MTases"/>
    <property type="match status" value="1"/>
</dbReference>
<feature type="active site" description="Nucleophile" evidence="4">
    <location>
        <position position="408"/>
    </location>
</feature>
<dbReference type="InterPro" id="IPR030390">
    <property type="entry name" value="MeTrfase_TrmA_AS"/>
</dbReference>
<evidence type="ECO:0000256" key="4">
    <source>
        <dbReference type="PROSITE-ProRule" id="PRU01024"/>
    </source>
</evidence>
<reference evidence="7 8" key="2">
    <citation type="submission" date="2020-06" db="EMBL/GenBank/DDBJ databases">
        <title>Complete Genome Sequence of Clostridium muelleri sp. nov. P21T, an Acid-Alcohol Producing Acetogen Isolated from Old Hay.</title>
        <authorList>
            <person name="Duncan K.E."/>
            <person name="Tanner R.S."/>
        </authorList>
    </citation>
    <scope>NUCLEOTIDE SEQUENCE [LARGE SCALE GENOMIC DNA]</scope>
    <source>
        <strain evidence="7 8">P21</strain>
    </source>
</reference>
<keyword evidence="1 4" id="KW-0489">Methyltransferase</keyword>
<dbReference type="InterPro" id="IPR012340">
    <property type="entry name" value="NA-bd_OB-fold"/>
</dbReference>
<dbReference type="SUPFAM" id="SSF53335">
    <property type="entry name" value="S-adenosyl-L-methionine-dependent methyltransferases"/>
    <property type="match status" value="1"/>
</dbReference>
<dbReference type="AlphaFoldDB" id="A0A7Y0EIR0"/>
<dbReference type="InterPro" id="IPR010280">
    <property type="entry name" value="U5_MeTrfase_fam"/>
</dbReference>
<evidence type="ECO:0000259" key="6">
    <source>
        <dbReference type="PROSITE" id="PS50926"/>
    </source>
</evidence>